<evidence type="ECO:0000256" key="1">
    <source>
        <dbReference type="SAM" id="Phobius"/>
    </source>
</evidence>
<keyword evidence="4" id="KW-1185">Reference proteome</keyword>
<dbReference type="SMART" id="SM00530">
    <property type="entry name" value="HTH_XRE"/>
    <property type="match status" value="1"/>
</dbReference>
<sequence length="285" mass="30649">MRVPRNSGRRQTLPQNMPGAWARLVTELRALKDRRGLNLADLASATAISKSSWERYLNGKQFPPLYAVQALCQVVKEGETECVGLWKLADAAWGRRGHSLTPRGSTSSPEQPKGRGVWHALLLAASRPVNSHPKTTAAVVALICAAMLVPAALIHAARTSAASPSAMRPPVCRLQACEGRNPRTTACEDPVTLAKHTAADGTRLEIRVSPSCRAGWIRAWPTHAGFRLEISGPQAHAQRTADTGRSADQQLITTKMIAAPSPSHLRACYYPARSAPGEECFSGGD</sequence>
<dbReference type="AlphaFoldDB" id="A0A5C6JY93"/>
<dbReference type="InterPro" id="IPR010982">
    <property type="entry name" value="Lambda_DNA-bd_dom_sf"/>
</dbReference>
<name>A0A5C6JY93_9ACTN</name>
<accession>A0A5C6JY93</accession>
<dbReference type="CDD" id="cd00093">
    <property type="entry name" value="HTH_XRE"/>
    <property type="match status" value="1"/>
</dbReference>
<dbReference type="EMBL" id="VOGW01000053">
    <property type="protein sequence ID" value="TWV53589.1"/>
    <property type="molecule type" value="Genomic_DNA"/>
</dbReference>
<dbReference type="GO" id="GO:0003677">
    <property type="term" value="F:DNA binding"/>
    <property type="evidence" value="ECO:0007669"/>
    <property type="project" value="InterPro"/>
</dbReference>
<keyword evidence="1" id="KW-0812">Transmembrane</keyword>
<evidence type="ECO:0000313" key="4">
    <source>
        <dbReference type="Proteomes" id="UP000320481"/>
    </source>
</evidence>
<protein>
    <submittedName>
        <fullName evidence="3">XRE family transcriptional regulator</fullName>
    </submittedName>
</protein>
<keyword evidence="1" id="KW-1133">Transmembrane helix</keyword>
<gene>
    <name evidence="3" type="ORF">FRZ03_09590</name>
</gene>
<feature type="domain" description="HTH cro/C1-type" evidence="2">
    <location>
        <begin position="27"/>
        <end position="82"/>
    </location>
</feature>
<reference evidence="3" key="1">
    <citation type="journal article" date="2019" name="Microbiol. Resour. Announc.">
        <title>Draft Genomic Sequences of Streptomyces misionensis and Streptomyces albidoflavus, bacteria applied for phytopathogen biocontrol.</title>
        <authorList>
            <person name="Pylro V."/>
            <person name="Dias A."/>
            <person name="Andreote F."/>
            <person name="Varani A."/>
            <person name="Andreote C."/>
            <person name="Bernardo E."/>
            <person name="Martins T."/>
        </authorList>
    </citation>
    <scope>NUCLEOTIDE SEQUENCE [LARGE SCALE GENOMIC DNA]</scope>
    <source>
        <strain evidence="3">66</strain>
    </source>
</reference>
<dbReference type="Gene3D" id="1.10.260.40">
    <property type="entry name" value="lambda repressor-like DNA-binding domains"/>
    <property type="match status" value="1"/>
</dbReference>
<dbReference type="Pfam" id="PF13560">
    <property type="entry name" value="HTH_31"/>
    <property type="match status" value="1"/>
</dbReference>
<comment type="caution">
    <text evidence="3">The sequence shown here is derived from an EMBL/GenBank/DDBJ whole genome shotgun (WGS) entry which is preliminary data.</text>
</comment>
<dbReference type="InterPro" id="IPR001387">
    <property type="entry name" value="Cro/C1-type_HTH"/>
</dbReference>
<feature type="transmembrane region" description="Helical" evidence="1">
    <location>
        <begin position="137"/>
        <end position="157"/>
    </location>
</feature>
<dbReference type="InterPro" id="IPR021224">
    <property type="entry name" value="DUF2690"/>
</dbReference>
<dbReference type="Proteomes" id="UP000320481">
    <property type="component" value="Unassembled WGS sequence"/>
</dbReference>
<keyword evidence="1" id="KW-0472">Membrane</keyword>
<organism evidence="3 4">
    <name type="scientific">Streptomyces misionensis</name>
    <dbReference type="NCBI Taxonomy" id="67331"/>
    <lineage>
        <taxon>Bacteria</taxon>
        <taxon>Bacillati</taxon>
        <taxon>Actinomycetota</taxon>
        <taxon>Actinomycetes</taxon>
        <taxon>Kitasatosporales</taxon>
        <taxon>Streptomycetaceae</taxon>
        <taxon>Streptomyces</taxon>
    </lineage>
</organism>
<dbReference type="SUPFAM" id="SSF47413">
    <property type="entry name" value="lambda repressor-like DNA-binding domains"/>
    <property type="match status" value="1"/>
</dbReference>
<evidence type="ECO:0000313" key="3">
    <source>
        <dbReference type="EMBL" id="TWV53589.1"/>
    </source>
</evidence>
<dbReference type="Pfam" id="PF10901">
    <property type="entry name" value="DUF2690"/>
    <property type="match status" value="1"/>
</dbReference>
<evidence type="ECO:0000259" key="2">
    <source>
        <dbReference type="SMART" id="SM00530"/>
    </source>
</evidence>
<proteinExistence type="predicted"/>